<comment type="caution">
    <text evidence="11">The sequence shown here is derived from an EMBL/GenBank/DDBJ whole genome shotgun (WGS) entry which is preliminary data.</text>
</comment>
<dbReference type="GO" id="GO:0000245">
    <property type="term" value="P:spliceosomal complex assembly"/>
    <property type="evidence" value="ECO:0007669"/>
    <property type="project" value="TreeGrafter"/>
</dbReference>
<dbReference type="InterPro" id="IPR000719">
    <property type="entry name" value="Prot_kinase_dom"/>
</dbReference>
<dbReference type="PANTHER" id="PTHR47634:SF9">
    <property type="entry name" value="PROTEIN KINASE DOMAIN-CONTAINING PROTEIN-RELATED"/>
    <property type="match status" value="1"/>
</dbReference>
<comment type="catalytic activity">
    <reaction evidence="8">
        <text>L-seryl-[protein] + ATP = O-phospho-L-seryl-[protein] + ADP + H(+)</text>
        <dbReference type="Rhea" id="RHEA:17989"/>
        <dbReference type="Rhea" id="RHEA-COMP:9863"/>
        <dbReference type="Rhea" id="RHEA-COMP:11604"/>
        <dbReference type="ChEBI" id="CHEBI:15378"/>
        <dbReference type="ChEBI" id="CHEBI:29999"/>
        <dbReference type="ChEBI" id="CHEBI:30616"/>
        <dbReference type="ChEBI" id="CHEBI:83421"/>
        <dbReference type="ChEBI" id="CHEBI:456216"/>
        <dbReference type="EC" id="2.7.11.1"/>
    </reaction>
</comment>
<dbReference type="STRING" id="1182543.W9WF65"/>
<dbReference type="PANTHER" id="PTHR47634">
    <property type="entry name" value="PROTEIN KINASE DOMAIN-CONTAINING PROTEIN-RELATED"/>
    <property type="match status" value="1"/>
</dbReference>
<evidence type="ECO:0000256" key="7">
    <source>
        <dbReference type="ARBA" id="ARBA00047899"/>
    </source>
</evidence>
<feature type="region of interest" description="Disordered" evidence="9">
    <location>
        <begin position="449"/>
        <end position="543"/>
    </location>
</feature>
<dbReference type="GeneID" id="19196085"/>
<dbReference type="GO" id="GO:0005737">
    <property type="term" value="C:cytoplasm"/>
    <property type="evidence" value="ECO:0007669"/>
    <property type="project" value="TreeGrafter"/>
</dbReference>
<proteinExistence type="predicted"/>
<feature type="compositionally biased region" description="Low complexity" evidence="9">
    <location>
        <begin position="461"/>
        <end position="475"/>
    </location>
</feature>
<dbReference type="GO" id="GO:0050684">
    <property type="term" value="P:regulation of mRNA processing"/>
    <property type="evidence" value="ECO:0007669"/>
    <property type="project" value="TreeGrafter"/>
</dbReference>
<dbReference type="PROSITE" id="PS50011">
    <property type="entry name" value="PROTEIN_KINASE_DOM"/>
    <property type="match status" value="1"/>
</dbReference>
<keyword evidence="12" id="KW-1185">Reference proteome</keyword>
<feature type="domain" description="Protein kinase" evidence="10">
    <location>
        <begin position="67"/>
        <end position="422"/>
    </location>
</feature>
<dbReference type="SUPFAM" id="SSF56112">
    <property type="entry name" value="Protein kinase-like (PK-like)"/>
    <property type="match status" value="1"/>
</dbReference>
<dbReference type="AlphaFoldDB" id="W9WF65"/>
<reference evidence="11 12" key="1">
    <citation type="submission" date="2013-03" db="EMBL/GenBank/DDBJ databases">
        <title>The Genome Sequence of Cladophialophora psammophila CBS 110553.</title>
        <authorList>
            <consortium name="The Broad Institute Genomics Platform"/>
            <person name="Cuomo C."/>
            <person name="de Hoog S."/>
            <person name="Gorbushina A."/>
            <person name="Walker B."/>
            <person name="Young S.K."/>
            <person name="Zeng Q."/>
            <person name="Gargeya S."/>
            <person name="Fitzgerald M."/>
            <person name="Haas B."/>
            <person name="Abouelleil A."/>
            <person name="Allen A.W."/>
            <person name="Alvarado L."/>
            <person name="Arachchi H.M."/>
            <person name="Berlin A.M."/>
            <person name="Chapman S.B."/>
            <person name="Gainer-Dewar J."/>
            <person name="Goldberg J."/>
            <person name="Griggs A."/>
            <person name="Gujja S."/>
            <person name="Hansen M."/>
            <person name="Howarth C."/>
            <person name="Imamovic A."/>
            <person name="Ireland A."/>
            <person name="Larimer J."/>
            <person name="McCowan C."/>
            <person name="Murphy C."/>
            <person name="Pearson M."/>
            <person name="Poon T.W."/>
            <person name="Priest M."/>
            <person name="Roberts A."/>
            <person name="Saif S."/>
            <person name="Shea T."/>
            <person name="Sisk P."/>
            <person name="Sykes S."/>
            <person name="Wortman J."/>
            <person name="Nusbaum C."/>
            <person name="Birren B."/>
        </authorList>
    </citation>
    <scope>NUCLEOTIDE SEQUENCE [LARGE SCALE GENOMIC DNA]</scope>
    <source>
        <strain evidence="11 12">CBS 110553</strain>
    </source>
</reference>
<dbReference type="Gene3D" id="3.30.200.20">
    <property type="entry name" value="Phosphorylase Kinase, domain 1"/>
    <property type="match status" value="1"/>
</dbReference>
<evidence type="ECO:0000259" key="10">
    <source>
        <dbReference type="PROSITE" id="PS50011"/>
    </source>
</evidence>
<evidence type="ECO:0000256" key="2">
    <source>
        <dbReference type="ARBA" id="ARBA00022527"/>
    </source>
</evidence>
<dbReference type="OrthoDB" id="5979581at2759"/>
<dbReference type="Pfam" id="PF00069">
    <property type="entry name" value="Pkinase"/>
    <property type="match status" value="1"/>
</dbReference>
<feature type="compositionally biased region" description="Polar residues" evidence="9">
    <location>
        <begin position="509"/>
        <end position="523"/>
    </location>
</feature>
<evidence type="ECO:0000256" key="8">
    <source>
        <dbReference type="ARBA" id="ARBA00048679"/>
    </source>
</evidence>
<organism evidence="11 12">
    <name type="scientific">Cladophialophora psammophila CBS 110553</name>
    <dbReference type="NCBI Taxonomy" id="1182543"/>
    <lineage>
        <taxon>Eukaryota</taxon>
        <taxon>Fungi</taxon>
        <taxon>Dikarya</taxon>
        <taxon>Ascomycota</taxon>
        <taxon>Pezizomycotina</taxon>
        <taxon>Eurotiomycetes</taxon>
        <taxon>Chaetothyriomycetidae</taxon>
        <taxon>Chaetothyriales</taxon>
        <taxon>Herpotrichiellaceae</taxon>
        <taxon>Cladophialophora</taxon>
    </lineage>
</organism>
<evidence type="ECO:0000256" key="4">
    <source>
        <dbReference type="ARBA" id="ARBA00022741"/>
    </source>
</evidence>
<dbReference type="SMART" id="SM00220">
    <property type="entry name" value="S_TKc"/>
    <property type="match status" value="1"/>
</dbReference>
<evidence type="ECO:0000313" key="11">
    <source>
        <dbReference type="EMBL" id="EXJ63635.1"/>
    </source>
</evidence>
<accession>W9WF65</accession>
<dbReference type="Gene3D" id="1.10.510.10">
    <property type="entry name" value="Transferase(Phosphotransferase) domain 1"/>
    <property type="match status" value="1"/>
</dbReference>
<keyword evidence="6" id="KW-0067">ATP-binding</keyword>
<dbReference type="Proteomes" id="UP000019471">
    <property type="component" value="Unassembled WGS sequence"/>
</dbReference>
<evidence type="ECO:0000256" key="9">
    <source>
        <dbReference type="SAM" id="MobiDB-lite"/>
    </source>
</evidence>
<dbReference type="HOGENOM" id="CLU_000288_81_1_1"/>
<keyword evidence="2" id="KW-0723">Serine/threonine-protein kinase</keyword>
<evidence type="ECO:0000256" key="1">
    <source>
        <dbReference type="ARBA" id="ARBA00012513"/>
    </source>
</evidence>
<comment type="catalytic activity">
    <reaction evidence="7">
        <text>L-threonyl-[protein] + ATP = O-phospho-L-threonyl-[protein] + ADP + H(+)</text>
        <dbReference type="Rhea" id="RHEA:46608"/>
        <dbReference type="Rhea" id="RHEA-COMP:11060"/>
        <dbReference type="Rhea" id="RHEA-COMP:11605"/>
        <dbReference type="ChEBI" id="CHEBI:15378"/>
        <dbReference type="ChEBI" id="CHEBI:30013"/>
        <dbReference type="ChEBI" id="CHEBI:30616"/>
        <dbReference type="ChEBI" id="CHEBI:61977"/>
        <dbReference type="ChEBI" id="CHEBI:456216"/>
        <dbReference type="EC" id="2.7.11.1"/>
    </reaction>
</comment>
<protein>
    <recommendedName>
        <fullName evidence="1">non-specific serine/threonine protein kinase</fullName>
        <ecNumber evidence="1">2.7.11.1</ecNumber>
    </recommendedName>
</protein>
<keyword evidence="4" id="KW-0547">Nucleotide-binding</keyword>
<dbReference type="InterPro" id="IPR011009">
    <property type="entry name" value="Kinase-like_dom_sf"/>
</dbReference>
<dbReference type="PROSITE" id="PS00108">
    <property type="entry name" value="PROTEIN_KINASE_ST"/>
    <property type="match status" value="1"/>
</dbReference>
<keyword evidence="5 11" id="KW-0418">Kinase</keyword>
<dbReference type="InterPro" id="IPR051334">
    <property type="entry name" value="SRPK"/>
</dbReference>
<keyword evidence="3" id="KW-0808">Transferase</keyword>
<name>W9WF65_9EURO</name>
<evidence type="ECO:0000256" key="3">
    <source>
        <dbReference type="ARBA" id="ARBA00022679"/>
    </source>
</evidence>
<sequence length="580" mass="65195">MRPNLLKRAHSHNKQTLNNLLHSRGTSPHPQPETISGHKQIEEETLPKYNPDHWYPVRLGEVLHHRYEIVVKLGFGMTATVWLARDLQADGNAGNRKYVTVKINVNTLGEEFQKGRREIAQKLFSANPKHPGYSHVRFMLDTFKVKGKHGDHLCIVYDVLREPIDLCMEKFPGRRFSCPKLRILLPALLQGLDYMHSECHVVHTDLKADNIMMGLGDPNILDHFVQNQIDHPAPRKAPDGHGRVIYTSCSDFGEPPNEAVIASAKITDIGLAAWGDEKNTKPIQSNAFMAPEVILQAGWSYPADIWNLGVMLWDLFEHFGLFDRIDTKPGHYHPEQHLGLMIALMGPPPKDFLKRCAKASIYFDSDGQFKHPEYIEDHTFESSIVRLKGEEKEMFIDFAKKMIAWVPEERWTAKQLLEHPFLTKEKEFFSATPSLSRASTASISSMIPSRAVTPGIPPSSSPNSGPNSSPKSVPNTTLLPPRLLELVPSVSSTECESSTNCEETKTEKLATNNEKSTSRTSLSLRPKMESLVESNNEPDVEVPNSKRLSVNKANKCSQDIIDAILSKGKNHNHRVSPEAK</sequence>
<dbReference type="EC" id="2.7.11.1" evidence="1"/>
<dbReference type="eggNOG" id="KOG1290">
    <property type="taxonomic scope" value="Eukaryota"/>
</dbReference>
<dbReference type="GO" id="GO:0005524">
    <property type="term" value="F:ATP binding"/>
    <property type="evidence" value="ECO:0007669"/>
    <property type="project" value="UniProtKB-KW"/>
</dbReference>
<gene>
    <name evidence="11" type="ORF">A1O5_11396</name>
</gene>
<dbReference type="InterPro" id="IPR008271">
    <property type="entry name" value="Ser/Thr_kinase_AS"/>
</dbReference>
<evidence type="ECO:0000256" key="6">
    <source>
        <dbReference type="ARBA" id="ARBA00022840"/>
    </source>
</evidence>
<evidence type="ECO:0000256" key="5">
    <source>
        <dbReference type="ARBA" id="ARBA00022777"/>
    </source>
</evidence>
<feature type="compositionally biased region" description="Low complexity" evidence="9">
    <location>
        <begin position="491"/>
        <end position="501"/>
    </location>
</feature>
<dbReference type="GO" id="GO:0005634">
    <property type="term" value="C:nucleus"/>
    <property type="evidence" value="ECO:0007669"/>
    <property type="project" value="TreeGrafter"/>
</dbReference>
<evidence type="ECO:0000313" key="12">
    <source>
        <dbReference type="Proteomes" id="UP000019471"/>
    </source>
</evidence>
<dbReference type="EMBL" id="AMGX01000025">
    <property type="protein sequence ID" value="EXJ63635.1"/>
    <property type="molecule type" value="Genomic_DNA"/>
</dbReference>
<dbReference type="GO" id="GO:0004674">
    <property type="term" value="F:protein serine/threonine kinase activity"/>
    <property type="evidence" value="ECO:0007669"/>
    <property type="project" value="UniProtKB-KW"/>
</dbReference>
<dbReference type="RefSeq" id="XP_007750158.1">
    <property type="nucleotide sequence ID" value="XM_007751968.1"/>
</dbReference>